<dbReference type="InterPro" id="IPR036322">
    <property type="entry name" value="WD40_repeat_dom_sf"/>
</dbReference>
<dbReference type="PANTHER" id="PTHR46202">
    <property type="entry name" value="DNA EXCISION REPAIR PROTEIN ERCC-8"/>
    <property type="match status" value="1"/>
</dbReference>
<dbReference type="OrthoDB" id="361494at2759"/>
<dbReference type="InterPro" id="IPR042238">
    <property type="entry name" value="Rad28/ERCC8/Ckn1/ATCSA-1"/>
</dbReference>
<feature type="repeat" description="WD" evidence="5">
    <location>
        <begin position="240"/>
        <end position="281"/>
    </location>
</feature>
<dbReference type="SUPFAM" id="SSF50978">
    <property type="entry name" value="WD40 repeat-like"/>
    <property type="match status" value="1"/>
</dbReference>
<dbReference type="Proteomes" id="UP000018144">
    <property type="component" value="Unassembled WGS sequence"/>
</dbReference>
<dbReference type="OMA" id="GEIFMFE"/>
<keyword evidence="4" id="KW-0234">DNA repair</keyword>
<evidence type="ECO:0000313" key="7">
    <source>
        <dbReference type="Proteomes" id="UP000018144"/>
    </source>
</evidence>
<dbReference type="GO" id="GO:0043161">
    <property type="term" value="P:proteasome-mediated ubiquitin-dependent protein catabolic process"/>
    <property type="evidence" value="ECO:0007669"/>
    <property type="project" value="TreeGrafter"/>
</dbReference>
<dbReference type="GO" id="GO:0006283">
    <property type="term" value="P:transcription-coupled nucleotide-excision repair"/>
    <property type="evidence" value="ECO:0007669"/>
    <property type="project" value="InterPro"/>
</dbReference>
<dbReference type="InterPro" id="IPR019775">
    <property type="entry name" value="WD40_repeat_CS"/>
</dbReference>
<dbReference type="SMART" id="SM00320">
    <property type="entry name" value="WD40"/>
    <property type="match status" value="5"/>
</dbReference>
<name>U4LPK7_PYROM</name>
<dbReference type="GO" id="GO:0031464">
    <property type="term" value="C:Cul4A-RING E3 ubiquitin ligase complex"/>
    <property type="evidence" value="ECO:0007669"/>
    <property type="project" value="TreeGrafter"/>
</dbReference>
<dbReference type="AlphaFoldDB" id="U4LPK7"/>
<keyword evidence="1 5" id="KW-0853">WD repeat</keyword>
<organism evidence="6 7">
    <name type="scientific">Pyronema omphalodes (strain CBS 100304)</name>
    <name type="common">Pyronema confluens</name>
    <dbReference type="NCBI Taxonomy" id="1076935"/>
    <lineage>
        <taxon>Eukaryota</taxon>
        <taxon>Fungi</taxon>
        <taxon>Dikarya</taxon>
        <taxon>Ascomycota</taxon>
        <taxon>Pezizomycotina</taxon>
        <taxon>Pezizomycetes</taxon>
        <taxon>Pezizales</taxon>
        <taxon>Pyronemataceae</taxon>
        <taxon>Pyronema</taxon>
    </lineage>
</organism>
<dbReference type="Pfam" id="PF00400">
    <property type="entry name" value="WD40"/>
    <property type="match status" value="1"/>
</dbReference>
<evidence type="ECO:0000256" key="4">
    <source>
        <dbReference type="ARBA" id="ARBA00023204"/>
    </source>
</evidence>
<dbReference type="GO" id="GO:0000109">
    <property type="term" value="C:nucleotide-excision repair complex"/>
    <property type="evidence" value="ECO:0007669"/>
    <property type="project" value="TreeGrafter"/>
</dbReference>
<keyword evidence="7" id="KW-1185">Reference proteome</keyword>
<reference evidence="6 7" key="1">
    <citation type="journal article" date="2013" name="PLoS Genet.">
        <title>The genome and development-dependent transcriptomes of Pyronema confluens: a window into fungal evolution.</title>
        <authorList>
            <person name="Traeger S."/>
            <person name="Altegoer F."/>
            <person name="Freitag M."/>
            <person name="Gabaldon T."/>
            <person name="Kempken F."/>
            <person name="Kumar A."/>
            <person name="Marcet-Houben M."/>
            <person name="Poggeler S."/>
            <person name="Stajich J.E."/>
            <person name="Nowrousian M."/>
        </authorList>
    </citation>
    <scope>NUCLEOTIDE SEQUENCE [LARGE SCALE GENOMIC DNA]</scope>
    <source>
        <strain evidence="7">CBS 100304</strain>
        <tissue evidence="6">Vegetative mycelium</tissue>
    </source>
</reference>
<evidence type="ECO:0000256" key="2">
    <source>
        <dbReference type="ARBA" id="ARBA00022737"/>
    </source>
</evidence>
<dbReference type="STRING" id="1076935.U4LPK7"/>
<sequence length="399" mass="44367">MLNQYLFARELGNPVSRQLEMYENNRLWHCLTRDEHTSFQTKELEKGVNCMDIERQQRRFLLSGQANGSVCMWDLEKSTSTDAGQDVDPDEKFLSPTATVTASKDTHTHSLTSLHYYPIDAGMFLTTAFDRRLLVWDTSTLEPAFSTTFAHAPTSISISPMGHHTLVAVASPGPEVRLVDLASGSSVRSLGTGGTASVRWSERDGWLLMAGSTEGEVSIWDVRMARGCLGMLGERRGRVTRGHEGPVNGITFSEDGRYVVTSGRDKKIKVWDLATGADTLIAYPPLHRPHRIFSSNPILTPQITSDPQLLFVPSIDEVIGFDFLRGDVLVKSRAVTQKHTINALIARPNHCELYFGCSGGEIGIMKAPELRLNEDGEEKEENVLNRIYKSLVQEPITFT</sequence>
<accession>U4LPK7</accession>
<gene>
    <name evidence="6" type="ORF">PCON_02579</name>
</gene>
<evidence type="ECO:0000256" key="3">
    <source>
        <dbReference type="ARBA" id="ARBA00022763"/>
    </source>
</evidence>
<evidence type="ECO:0000256" key="1">
    <source>
        <dbReference type="ARBA" id="ARBA00022574"/>
    </source>
</evidence>
<dbReference type="eggNOG" id="KOG4283">
    <property type="taxonomic scope" value="Eukaryota"/>
</dbReference>
<evidence type="ECO:0000256" key="5">
    <source>
        <dbReference type="PROSITE-ProRule" id="PRU00221"/>
    </source>
</evidence>
<evidence type="ECO:0000313" key="6">
    <source>
        <dbReference type="EMBL" id="CCX34101.1"/>
    </source>
</evidence>
<keyword evidence="2" id="KW-0677">Repeat</keyword>
<protein>
    <submittedName>
        <fullName evidence="6">Similar to Uncharacterized WD repeat-containing protein C577.09 acc. no. Q9USR0</fullName>
    </submittedName>
</protein>
<dbReference type="PROSITE" id="PS50294">
    <property type="entry name" value="WD_REPEATS_REGION"/>
    <property type="match status" value="1"/>
</dbReference>
<dbReference type="PROSITE" id="PS00678">
    <property type="entry name" value="WD_REPEATS_1"/>
    <property type="match status" value="1"/>
</dbReference>
<dbReference type="Gene3D" id="2.130.10.10">
    <property type="entry name" value="YVTN repeat-like/Quinoprotein amine dehydrogenase"/>
    <property type="match status" value="1"/>
</dbReference>
<dbReference type="PROSITE" id="PS50082">
    <property type="entry name" value="WD_REPEATS_2"/>
    <property type="match status" value="1"/>
</dbReference>
<dbReference type="GO" id="GO:0000209">
    <property type="term" value="P:protein polyubiquitination"/>
    <property type="evidence" value="ECO:0007669"/>
    <property type="project" value="TreeGrafter"/>
</dbReference>
<proteinExistence type="predicted"/>
<dbReference type="EMBL" id="HF936296">
    <property type="protein sequence ID" value="CCX34101.1"/>
    <property type="molecule type" value="Genomic_DNA"/>
</dbReference>
<dbReference type="PANTHER" id="PTHR46202:SF1">
    <property type="entry name" value="DNA EXCISION REPAIR PROTEIN ERCC-8"/>
    <property type="match status" value="1"/>
</dbReference>
<keyword evidence="3" id="KW-0227">DNA damage</keyword>
<dbReference type="InterPro" id="IPR001680">
    <property type="entry name" value="WD40_rpt"/>
</dbReference>
<dbReference type="PRINTS" id="PR00320">
    <property type="entry name" value="GPROTEINBRPT"/>
</dbReference>
<dbReference type="InterPro" id="IPR015943">
    <property type="entry name" value="WD40/YVTN_repeat-like_dom_sf"/>
</dbReference>
<dbReference type="InterPro" id="IPR020472">
    <property type="entry name" value="WD40_PAC1"/>
</dbReference>